<organism evidence="2 3">
    <name type="scientific">Candidatus Ryanbacteria bacterium RIFCSPHIGHO2_01_FULL_45_22</name>
    <dbReference type="NCBI Taxonomy" id="1802114"/>
    <lineage>
        <taxon>Bacteria</taxon>
        <taxon>Candidatus Ryaniibacteriota</taxon>
    </lineage>
</organism>
<evidence type="ECO:0000313" key="2">
    <source>
        <dbReference type="EMBL" id="OGZ44050.1"/>
    </source>
</evidence>
<keyword evidence="1" id="KW-1133">Transmembrane helix</keyword>
<dbReference type="STRING" id="1802114.A2719_03780"/>
<feature type="transmembrane region" description="Helical" evidence="1">
    <location>
        <begin position="32"/>
        <end position="53"/>
    </location>
</feature>
<accession>A0A1G2G2C5</accession>
<keyword evidence="1" id="KW-0812">Transmembrane</keyword>
<dbReference type="EMBL" id="MHNK01000010">
    <property type="protein sequence ID" value="OGZ44050.1"/>
    <property type="molecule type" value="Genomic_DNA"/>
</dbReference>
<comment type="caution">
    <text evidence="2">The sequence shown here is derived from an EMBL/GenBank/DDBJ whole genome shotgun (WGS) entry which is preliminary data.</text>
</comment>
<evidence type="ECO:0000256" key="1">
    <source>
        <dbReference type="SAM" id="Phobius"/>
    </source>
</evidence>
<gene>
    <name evidence="2" type="ORF">A2719_03780</name>
</gene>
<feature type="transmembrane region" description="Helical" evidence="1">
    <location>
        <begin position="7"/>
        <end position="26"/>
    </location>
</feature>
<name>A0A1G2G2C5_9BACT</name>
<proteinExistence type="predicted"/>
<protein>
    <submittedName>
        <fullName evidence="2">Uncharacterized protein</fullName>
    </submittedName>
</protein>
<sequence>MYVRMFYIVLLVLTSTIFGGIGWRIGGSTGCAIGVAVSFVSTLLALGLCAVAGDERPLLNKQEKQT</sequence>
<reference evidence="2 3" key="1">
    <citation type="journal article" date="2016" name="Nat. Commun.">
        <title>Thousands of microbial genomes shed light on interconnected biogeochemical processes in an aquifer system.</title>
        <authorList>
            <person name="Anantharaman K."/>
            <person name="Brown C.T."/>
            <person name="Hug L.A."/>
            <person name="Sharon I."/>
            <person name="Castelle C.J."/>
            <person name="Probst A.J."/>
            <person name="Thomas B.C."/>
            <person name="Singh A."/>
            <person name="Wilkins M.J."/>
            <person name="Karaoz U."/>
            <person name="Brodie E.L."/>
            <person name="Williams K.H."/>
            <person name="Hubbard S.S."/>
            <person name="Banfield J.F."/>
        </authorList>
    </citation>
    <scope>NUCLEOTIDE SEQUENCE [LARGE SCALE GENOMIC DNA]</scope>
</reference>
<dbReference type="Proteomes" id="UP000177480">
    <property type="component" value="Unassembled WGS sequence"/>
</dbReference>
<dbReference type="AlphaFoldDB" id="A0A1G2G2C5"/>
<evidence type="ECO:0000313" key="3">
    <source>
        <dbReference type="Proteomes" id="UP000177480"/>
    </source>
</evidence>
<keyword evidence="1" id="KW-0472">Membrane</keyword>